<dbReference type="GO" id="GO:0005524">
    <property type="term" value="F:ATP binding"/>
    <property type="evidence" value="ECO:0007669"/>
    <property type="project" value="UniProtKB-KW"/>
</dbReference>
<gene>
    <name evidence="6" type="ORF">SAMN06269185_2351</name>
</gene>
<dbReference type="InterPro" id="IPR003593">
    <property type="entry name" value="AAA+_ATPase"/>
</dbReference>
<dbReference type="EMBL" id="OBEJ01000003">
    <property type="protein sequence ID" value="SNZ15023.1"/>
    <property type="molecule type" value="Genomic_DNA"/>
</dbReference>
<dbReference type="PROSITE" id="PS50893">
    <property type="entry name" value="ABC_TRANSPORTER_2"/>
    <property type="match status" value="1"/>
</dbReference>
<dbReference type="CDD" id="cd03230">
    <property type="entry name" value="ABC_DR_subfamily_A"/>
    <property type="match status" value="1"/>
</dbReference>
<dbReference type="AlphaFoldDB" id="A0A285P1I9"/>
<keyword evidence="2" id="KW-0813">Transport</keyword>
<keyword evidence="7" id="KW-1185">Reference proteome</keyword>
<dbReference type="Gene3D" id="3.40.50.300">
    <property type="entry name" value="P-loop containing nucleotide triphosphate hydrolases"/>
    <property type="match status" value="1"/>
</dbReference>
<reference evidence="6 7" key="1">
    <citation type="submission" date="2017-09" db="EMBL/GenBank/DDBJ databases">
        <authorList>
            <person name="Ehlers B."/>
            <person name="Leendertz F.H."/>
        </authorList>
    </citation>
    <scope>NUCLEOTIDE SEQUENCE [LARGE SCALE GENOMIC DNA]</scope>
    <source>
        <strain evidence="6 7">DSM 27208</strain>
    </source>
</reference>
<dbReference type="SUPFAM" id="SSF52540">
    <property type="entry name" value="P-loop containing nucleoside triphosphate hydrolases"/>
    <property type="match status" value="1"/>
</dbReference>
<dbReference type="OrthoDB" id="87732at2157"/>
<evidence type="ECO:0000313" key="6">
    <source>
        <dbReference type="EMBL" id="SNZ15023.1"/>
    </source>
</evidence>
<protein>
    <submittedName>
        <fullName evidence="6">ABC-2 type transport system ATP-binding protein</fullName>
    </submittedName>
</protein>
<evidence type="ECO:0000256" key="2">
    <source>
        <dbReference type="ARBA" id="ARBA00022448"/>
    </source>
</evidence>
<dbReference type="Proteomes" id="UP000219453">
    <property type="component" value="Unassembled WGS sequence"/>
</dbReference>
<keyword evidence="4 6" id="KW-0067">ATP-binding</keyword>
<organism evidence="6 7">
    <name type="scientific">Natronoarchaeum philippinense</name>
    <dbReference type="NCBI Taxonomy" id="558529"/>
    <lineage>
        <taxon>Archaea</taxon>
        <taxon>Methanobacteriati</taxon>
        <taxon>Methanobacteriota</taxon>
        <taxon>Stenosarchaea group</taxon>
        <taxon>Halobacteria</taxon>
        <taxon>Halobacteriales</taxon>
        <taxon>Natronoarchaeaceae</taxon>
    </lineage>
</organism>
<sequence>MAAIELDGVTKRYGAVTALSGLDLAVEEGEIFGFLGPNGAGKSTTINVLLDFARPTEGVARVFGRDCQAEPVAVRERVGVLPDGLSVWDRLTGRQHVAFACESRESDADPGAILERVGLADAADRPAGDYSKGMAQRLALGMALVGEPDLLILDEPTTGLDPNGARRLREVLREERDRGATIFFSSHDLGQVEAICDRVAILHGGELVAEDTVEGLGDAAGRGARLRVTVDRADDDAVTAVESVDGVAAVDRDGDALVVRCDADAKQAVIRTLEDHGVAVADFRTEEASLEALFRQYTEGEA</sequence>
<dbReference type="GO" id="GO:0016887">
    <property type="term" value="F:ATP hydrolysis activity"/>
    <property type="evidence" value="ECO:0007669"/>
    <property type="project" value="InterPro"/>
</dbReference>
<evidence type="ECO:0000256" key="1">
    <source>
        <dbReference type="ARBA" id="ARBA00005417"/>
    </source>
</evidence>
<dbReference type="PROSITE" id="PS00211">
    <property type="entry name" value="ABC_TRANSPORTER_1"/>
    <property type="match status" value="1"/>
</dbReference>
<dbReference type="RefSeq" id="WP_097009273.1">
    <property type="nucleotide sequence ID" value="NZ_OBEJ01000003.1"/>
</dbReference>
<dbReference type="InterPro" id="IPR017871">
    <property type="entry name" value="ABC_transporter-like_CS"/>
</dbReference>
<evidence type="ECO:0000256" key="3">
    <source>
        <dbReference type="ARBA" id="ARBA00022741"/>
    </source>
</evidence>
<evidence type="ECO:0000256" key="4">
    <source>
        <dbReference type="ARBA" id="ARBA00022840"/>
    </source>
</evidence>
<feature type="domain" description="ABC transporter" evidence="5">
    <location>
        <begin position="4"/>
        <end position="229"/>
    </location>
</feature>
<dbReference type="InterPro" id="IPR027417">
    <property type="entry name" value="P-loop_NTPase"/>
</dbReference>
<comment type="similarity">
    <text evidence="1">Belongs to the ABC transporter superfamily.</text>
</comment>
<evidence type="ECO:0000313" key="7">
    <source>
        <dbReference type="Proteomes" id="UP000219453"/>
    </source>
</evidence>
<dbReference type="Pfam" id="PF00005">
    <property type="entry name" value="ABC_tran"/>
    <property type="match status" value="1"/>
</dbReference>
<dbReference type="PANTHER" id="PTHR43335:SF4">
    <property type="entry name" value="ABC TRANSPORTER, ATP-BINDING PROTEIN"/>
    <property type="match status" value="1"/>
</dbReference>
<dbReference type="SMART" id="SM00382">
    <property type="entry name" value="AAA"/>
    <property type="match status" value="1"/>
</dbReference>
<keyword evidence="3" id="KW-0547">Nucleotide-binding</keyword>
<dbReference type="InterPro" id="IPR003439">
    <property type="entry name" value="ABC_transporter-like_ATP-bd"/>
</dbReference>
<name>A0A285P1I9_NATPI</name>
<accession>A0A285P1I9</accession>
<dbReference type="PANTHER" id="PTHR43335">
    <property type="entry name" value="ABC TRANSPORTER, ATP-BINDING PROTEIN"/>
    <property type="match status" value="1"/>
</dbReference>
<proteinExistence type="inferred from homology"/>
<evidence type="ECO:0000259" key="5">
    <source>
        <dbReference type="PROSITE" id="PS50893"/>
    </source>
</evidence>